<dbReference type="EMBL" id="LZPO01033189">
    <property type="protein sequence ID" value="OBS77251.1"/>
    <property type="molecule type" value="Genomic_DNA"/>
</dbReference>
<dbReference type="AlphaFoldDB" id="A0A1A6HG81"/>
<dbReference type="Gene3D" id="3.10.490.20">
    <property type="match status" value="1"/>
</dbReference>
<comment type="caution">
    <text evidence="2">The sequence shown here is derived from an EMBL/GenBank/DDBJ whole genome shotgun (WGS) entry which is preliminary data.</text>
</comment>
<proteinExistence type="predicted"/>
<dbReference type="GO" id="GO:0045505">
    <property type="term" value="F:dynein intermediate chain binding"/>
    <property type="evidence" value="ECO:0007669"/>
    <property type="project" value="InterPro"/>
</dbReference>
<dbReference type="STRING" id="56216.A0A1A6HG81"/>
<accession>A0A1A6HG81</accession>
<gene>
    <name evidence="2" type="ORF">A6R68_16297</name>
</gene>
<name>A0A1A6HG81_NEOLE</name>
<dbReference type="GO" id="GO:0051959">
    <property type="term" value="F:dynein light intermediate chain binding"/>
    <property type="evidence" value="ECO:0007669"/>
    <property type="project" value="InterPro"/>
</dbReference>
<dbReference type="PANTHER" id="PTHR46961:SF16">
    <property type="entry name" value="DYNEIN AXONEMAL HEAVY CHAIN 17-RELATED"/>
    <property type="match status" value="1"/>
</dbReference>
<sequence>AGVITEAKLKDLTPPMPVMFLKAIPADKQDCRSAYACPVYKTCQRGPTYVWTFNLKTKENPSKWVLASVALLLQI</sequence>
<organism evidence="2 3">
    <name type="scientific">Neotoma lepida</name>
    <name type="common">Desert woodrat</name>
    <dbReference type="NCBI Taxonomy" id="56216"/>
    <lineage>
        <taxon>Eukaryota</taxon>
        <taxon>Metazoa</taxon>
        <taxon>Chordata</taxon>
        <taxon>Craniata</taxon>
        <taxon>Vertebrata</taxon>
        <taxon>Euteleostomi</taxon>
        <taxon>Mammalia</taxon>
        <taxon>Eutheria</taxon>
        <taxon>Euarchontoglires</taxon>
        <taxon>Glires</taxon>
        <taxon>Rodentia</taxon>
        <taxon>Myomorpha</taxon>
        <taxon>Muroidea</taxon>
        <taxon>Cricetidae</taxon>
        <taxon>Neotominae</taxon>
        <taxon>Neotoma</taxon>
    </lineage>
</organism>
<feature type="domain" description="Dynein heavy chain C-terminal" evidence="1">
    <location>
        <begin position="2"/>
        <end position="73"/>
    </location>
</feature>
<dbReference type="InterPro" id="IPR026983">
    <property type="entry name" value="DHC"/>
</dbReference>
<dbReference type="GO" id="GO:0030286">
    <property type="term" value="C:dynein complex"/>
    <property type="evidence" value="ECO:0007669"/>
    <property type="project" value="InterPro"/>
</dbReference>
<evidence type="ECO:0000259" key="1">
    <source>
        <dbReference type="Pfam" id="PF18199"/>
    </source>
</evidence>
<dbReference type="InterPro" id="IPR043160">
    <property type="entry name" value="Dynein_C_barrel"/>
</dbReference>
<dbReference type="Pfam" id="PF18199">
    <property type="entry name" value="Dynein_C"/>
    <property type="match status" value="1"/>
</dbReference>
<evidence type="ECO:0000313" key="2">
    <source>
        <dbReference type="EMBL" id="OBS77251.1"/>
    </source>
</evidence>
<keyword evidence="3" id="KW-1185">Reference proteome</keyword>
<reference evidence="2 3" key="1">
    <citation type="submission" date="2016-06" db="EMBL/GenBank/DDBJ databases">
        <title>The Draft Genome Sequence and Annotation of the Desert Woodrat Neotoma lepida.</title>
        <authorList>
            <person name="Campbell M."/>
            <person name="Oakeson K.F."/>
            <person name="Yandell M."/>
            <person name="Halpert J.R."/>
            <person name="Dearing D."/>
        </authorList>
    </citation>
    <scope>NUCLEOTIDE SEQUENCE [LARGE SCALE GENOMIC DNA]</scope>
    <source>
        <strain evidence="2">417</strain>
        <tissue evidence="2">Liver</tissue>
    </source>
</reference>
<dbReference type="OrthoDB" id="10251809at2759"/>
<dbReference type="PANTHER" id="PTHR46961">
    <property type="entry name" value="DYNEIN HEAVY CHAIN 1, AXONEMAL-LIKE PROTEIN"/>
    <property type="match status" value="1"/>
</dbReference>
<dbReference type="InterPro" id="IPR041228">
    <property type="entry name" value="Dynein_C"/>
</dbReference>
<evidence type="ECO:0000313" key="3">
    <source>
        <dbReference type="Proteomes" id="UP000092124"/>
    </source>
</evidence>
<protein>
    <recommendedName>
        <fullName evidence="1">Dynein heavy chain C-terminal domain-containing protein</fullName>
    </recommendedName>
</protein>
<dbReference type="GO" id="GO:0007018">
    <property type="term" value="P:microtubule-based movement"/>
    <property type="evidence" value="ECO:0007669"/>
    <property type="project" value="InterPro"/>
</dbReference>
<dbReference type="Proteomes" id="UP000092124">
    <property type="component" value="Unassembled WGS sequence"/>
</dbReference>
<feature type="non-terminal residue" evidence="2">
    <location>
        <position position="1"/>
    </location>
</feature>